<dbReference type="Proteomes" id="UP001497535">
    <property type="component" value="Unassembled WGS sequence"/>
</dbReference>
<dbReference type="EMBL" id="CAVMJV010000007">
    <property type="protein sequence ID" value="CAK5034496.1"/>
    <property type="molecule type" value="Genomic_DNA"/>
</dbReference>
<reference evidence="1" key="1">
    <citation type="submission" date="2023-11" db="EMBL/GenBank/DDBJ databases">
        <authorList>
            <person name="Poullet M."/>
        </authorList>
    </citation>
    <scope>NUCLEOTIDE SEQUENCE</scope>
    <source>
        <strain evidence="1">E1834</strain>
    </source>
</reference>
<evidence type="ECO:0000313" key="2">
    <source>
        <dbReference type="Proteomes" id="UP001497535"/>
    </source>
</evidence>
<name>A0ACB0Y6K7_MELEN</name>
<sequence length="444" mass="50635">MLGVLNVIELLRQGHLDQAIEDLLAFNSKTDGKIASAASNNLALINLLKGEDKLEDALQYCEQALSLDRYNSNALVNRGNIHFYKNEPQLALQCFREALQVDSGCIQAIYNSGLVCRLLGQLDEAKRNFFKLNDMLAHEPQVLIQLAEIYNQQGEHPQAIELFTQASTLAPTDPSILERLASIYENFGDNSTAFQYFRDVFLNLIKKNKNFFKSFHHFPSNISLIKWLGNYYMSAHFSEKAVLYFEKAALMEPNNPEWPMLTAGCQRRSGNFQRALEIYKQVHRRFPENLECLKFLVQLSKELRLTVEERDYTEKLGRIEKIGQLKAQRESGGQRQLSANNERKNIFDISTPTSQQNSQRNSGRGTTTNSERASQILQQVGGSNQNYQATKRDITADDLIWKDNINNNSFSMATRPMTGMRRAGDEQQSELLFENDDGDELLPD</sequence>
<organism evidence="1 2">
    <name type="scientific">Meloidogyne enterolobii</name>
    <name type="common">Root-knot nematode worm</name>
    <name type="synonym">Meloidogyne mayaguensis</name>
    <dbReference type="NCBI Taxonomy" id="390850"/>
    <lineage>
        <taxon>Eukaryota</taxon>
        <taxon>Metazoa</taxon>
        <taxon>Ecdysozoa</taxon>
        <taxon>Nematoda</taxon>
        <taxon>Chromadorea</taxon>
        <taxon>Rhabditida</taxon>
        <taxon>Tylenchina</taxon>
        <taxon>Tylenchomorpha</taxon>
        <taxon>Tylenchoidea</taxon>
        <taxon>Meloidogynidae</taxon>
        <taxon>Meloidogyninae</taxon>
        <taxon>Meloidogyne</taxon>
    </lineage>
</organism>
<proteinExistence type="predicted"/>
<comment type="caution">
    <text evidence="1">The sequence shown here is derived from an EMBL/GenBank/DDBJ whole genome shotgun (WGS) entry which is preliminary data.</text>
</comment>
<accession>A0ACB0Y6K7</accession>
<keyword evidence="2" id="KW-1185">Reference proteome</keyword>
<evidence type="ECO:0000313" key="1">
    <source>
        <dbReference type="EMBL" id="CAK5034496.1"/>
    </source>
</evidence>
<gene>
    <name evidence="1" type="ORF">MENTE1834_LOCUS8455</name>
</gene>
<protein>
    <submittedName>
        <fullName evidence="1">Uncharacterized protein</fullName>
    </submittedName>
</protein>